<name>A0A8S9YX99_9TREM</name>
<sequence>HLGSWYCENSSTFSGSYFVIHSRVPNCVFIRYAKCDSHQPSSMITEFRMGNCLISQGLLWFLTMGWCLTSQTKMSSNGGYVKTITVRELLASGAGAVYFDLRTSNYTRLIELPELKSLYVVANGNTLLRLNSDNLRHLASFELPSKPSPSLCLGNPEAPCQEQSAFNLLSKTYDQQNLWYCYVYQTNYMNSAIIPNVDSARCEIPTPLTLEPSTRLVQWENSVYSSLDLDKPGVHLLADDGFLYTAGWFHGAQHIHRVRLPNFNGLPNWDQFLATPASNEYFREPTAF</sequence>
<accession>A0A8S9YX99</accession>
<feature type="non-terminal residue" evidence="1">
    <location>
        <position position="288"/>
    </location>
</feature>
<evidence type="ECO:0000313" key="2">
    <source>
        <dbReference type="Proteomes" id="UP000822476"/>
    </source>
</evidence>
<keyword evidence="2" id="KW-1185">Reference proteome</keyword>
<reference evidence="1" key="1">
    <citation type="submission" date="2019-07" db="EMBL/GenBank/DDBJ databases">
        <title>Annotation for the trematode Paragonimus miyazaki's.</title>
        <authorList>
            <person name="Choi Y.-J."/>
        </authorList>
    </citation>
    <scope>NUCLEOTIDE SEQUENCE</scope>
    <source>
        <strain evidence="1">Japan</strain>
    </source>
</reference>
<organism evidence="1 2">
    <name type="scientific">Paragonimus skrjabini miyazakii</name>
    <dbReference type="NCBI Taxonomy" id="59628"/>
    <lineage>
        <taxon>Eukaryota</taxon>
        <taxon>Metazoa</taxon>
        <taxon>Spiralia</taxon>
        <taxon>Lophotrochozoa</taxon>
        <taxon>Platyhelminthes</taxon>
        <taxon>Trematoda</taxon>
        <taxon>Digenea</taxon>
        <taxon>Plagiorchiida</taxon>
        <taxon>Troglotremata</taxon>
        <taxon>Troglotrematidae</taxon>
        <taxon>Paragonimus</taxon>
    </lineage>
</organism>
<protein>
    <submittedName>
        <fullName evidence="1">Uncharacterized protein</fullName>
    </submittedName>
</protein>
<dbReference type="Gene3D" id="2.130.10.10">
    <property type="entry name" value="YVTN repeat-like/Quinoprotein amine dehydrogenase"/>
    <property type="match status" value="1"/>
</dbReference>
<gene>
    <name evidence="1" type="ORF">EG68_05013</name>
</gene>
<dbReference type="Proteomes" id="UP000822476">
    <property type="component" value="Unassembled WGS sequence"/>
</dbReference>
<dbReference type="EMBL" id="JTDE01002207">
    <property type="protein sequence ID" value="KAF7257693.1"/>
    <property type="molecule type" value="Genomic_DNA"/>
</dbReference>
<evidence type="ECO:0000313" key="1">
    <source>
        <dbReference type="EMBL" id="KAF7257693.1"/>
    </source>
</evidence>
<dbReference type="InterPro" id="IPR015943">
    <property type="entry name" value="WD40/YVTN_repeat-like_dom_sf"/>
</dbReference>
<dbReference type="AlphaFoldDB" id="A0A8S9YX99"/>
<comment type="caution">
    <text evidence="1">The sequence shown here is derived from an EMBL/GenBank/DDBJ whole genome shotgun (WGS) entry which is preliminary data.</text>
</comment>
<feature type="non-terminal residue" evidence="1">
    <location>
        <position position="1"/>
    </location>
</feature>
<dbReference type="OrthoDB" id="9988752at2759"/>
<proteinExistence type="predicted"/>